<sequence length="70" mass="7404">MAQVAANNGGIHSRTNDCQVRLLLTNFLSLFSGAALIASRMVRNCPDPSCATTASTRVPNNTLLLPFKAA</sequence>
<dbReference type="EMBL" id="NQVE01000027">
    <property type="protein sequence ID" value="RAL53495.1"/>
    <property type="molecule type" value="Genomic_DNA"/>
</dbReference>
<keyword evidence="1" id="KW-0472">Membrane</keyword>
<organism evidence="2 3">
    <name type="scientific">Cuscuta australis</name>
    <dbReference type="NCBI Taxonomy" id="267555"/>
    <lineage>
        <taxon>Eukaryota</taxon>
        <taxon>Viridiplantae</taxon>
        <taxon>Streptophyta</taxon>
        <taxon>Embryophyta</taxon>
        <taxon>Tracheophyta</taxon>
        <taxon>Spermatophyta</taxon>
        <taxon>Magnoliopsida</taxon>
        <taxon>eudicotyledons</taxon>
        <taxon>Gunneridae</taxon>
        <taxon>Pentapetalae</taxon>
        <taxon>asterids</taxon>
        <taxon>lamiids</taxon>
        <taxon>Solanales</taxon>
        <taxon>Convolvulaceae</taxon>
        <taxon>Cuscuteae</taxon>
        <taxon>Cuscuta</taxon>
        <taxon>Cuscuta subgen. Grammica</taxon>
        <taxon>Cuscuta sect. Cleistogrammica</taxon>
    </lineage>
</organism>
<evidence type="ECO:0000313" key="2">
    <source>
        <dbReference type="EMBL" id="RAL53495.1"/>
    </source>
</evidence>
<keyword evidence="1" id="KW-1133">Transmembrane helix</keyword>
<keyword evidence="3" id="KW-1185">Reference proteome</keyword>
<keyword evidence="1" id="KW-0812">Transmembrane</keyword>
<accession>A0A328E649</accession>
<evidence type="ECO:0000256" key="1">
    <source>
        <dbReference type="SAM" id="Phobius"/>
    </source>
</evidence>
<dbReference type="Proteomes" id="UP000249390">
    <property type="component" value="Unassembled WGS sequence"/>
</dbReference>
<name>A0A328E649_9ASTE</name>
<protein>
    <submittedName>
        <fullName evidence="2">Uncharacterized protein</fullName>
    </submittedName>
</protein>
<evidence type="ECO:0000313" key="3">
    <source>
        <dbReference type="Proteomes" id="UP000249390"/>
    </source>
</evidence>
<dbReference type="AlphaFoldDB" id="A0A328E649"/>
<reference evidence="2 3" key="1">
    <citation type="submission" date="2018-06" db="EMBL/GenBank/DDBJ databases">
        <title>The Genome of Cuscuta australis (Dodder) Provides Insight into the Evolution of Plant Parasitism.</title>
        <authorList>
            <person name="Liu H."/>
        </authorList>
    </citation>
    <scope>NUCLEOTIDE SEQUENCE [LARGE SCALE GENOMIC DNA]</scope>
    <source>
        <strain evidence="3">cv. Yunnan</strain>
        <tissue evidence="2">Vines</tissue>
    </source>
</reference>
<gene>
    <name evidence="2" type="ORF">DM860_007167</name>
</gene>
<feature type="transmembrane region" description="Helical" evidence="1">
    <location>
        <begin position="20"/>
        <end position="38"/>
    </location>
</feature>
<proteinExistence type="predicted"/>
<comment type="caution">
    <text evidence="2">The sequence shown here is derived from an EMBL/GenBank/DDBJ whole genome shotgun (WGS) entry which is preliminary data.</text>
</comment>